<sequence>MKTGNPWSSARFRAEEYEELLCELVARGYRSVQLKKVVREEPHMFLRHDVDLSPELALQIARREANIGVQSTFYFLVSTPLYSIASAPIRAILEEIIEAGHEVGLHLDVTRWDPKASDLDAFAGRECDILELCAGKPVETISFHRPAPQLLGRPEPIAGRRHCYEPALFEEVGYISDSNGGWHHGHPLDHPAVQASHAIQLLTHPIWWCNSESISASETVDELYHHRCGELRGALEETVTAYRKSNNIVGAENS</sequence>
<reference evidence="1 2" key="1">
    <citation type="submission" date="2023-03" db="EMBL/GenBank/DDBJ databases">
        <title>Altererythrobacter sp. CAU 1644 isolated from sand.</title>
        <authorList>
            <person name="Kim W."/>
        </authorList>
    </citation>
    <scope>NUCLEOTIDE SEQUENCE [LARGE SCALE GENOMIC DNA]</scope>
    <source>
        <strain evidence="1 2">CAU 1644</strain>
    </source>
</reference>
<organism evidence="1 2">
    <name type="scientific">Altererythrobacter arenosus</name>
    <dbReference type="NCBI Taxonomy" id="3032592"/>
    <lineage>
        <taxon>Bacteria</taxon>
        <taxon>Pseudomonadati</taxon>
        <taxon>Pseudomonadota</taxon>
        <taxon>Alphaproteobacteria</taxon>
        <taxon>Sphingomonadales</taxon>
        <taxon>Erythrobacteraceae</taxon>
        <taxon>Altererythrobacter</taxon>
    </lineage>
</organism>
<dbReference type="EMBL" id="CP121106">
    <property type="protein sequence ID" value="WFL78717.1"/>
    <property type="molecule type" value="Genomic_DNA"/>
</dbReference>
<name>A0ABY8FUN6_9SPHN</name>
<gene>
    <name evidence="1" type="ORF">P7228_06545</name>
</gene>
<keyword evidence="2" id="KW-1185">Reference proteome</keyword>
<evidence type="ECO:0000313" key="2">
    <source>
        <dbReference type="Proteomes" id="UP001215827"/>
    </source>
</evidence>
<protein>
    <recommendedName>
        <fullName evidence="3">Polysaccharide deacetylase family protein</fullName>
    </recommendedName>
</protein>
<evidence type="ECO:0008006" key="3">
    <source>
        <dbReference type="Google" id="ProtNLM"/>
    </source>
</evidence>
<proteinExistence type="predicted"/>
<dbReference type="RefSeq" id="WP_278017407.1">
    <property type="nucleotide sequence ID" value="NZ_CP121106.1"/>
</dbReference>
<dbReference type="Proteomes" id="UP001215827">
    <property type="component" value="Chromosome"/>
</dbReference>
<accession>A0ABY8FUN6</accession>
<evidence type="ECO:0000313" key="1">
    <source>
        <dbReference type="EMBL" id="WFL78717.1"/>
    </source>
</evidence>